<protein>
    <submittedName>
        <fullName evidence="1">ArsR family transcriptional regulator</fullName>
    </submittedName>
</protein>
<dbReference type="InterPro" id="IPR036388">
    <property type="entry name" value="WH-like_DNA-bd_sf"/>
</dbReference>
<dbReference type="InterPro" id="IPR036390">
    <property type="entry name" value="WH_DNA-bd_sf"/>
</dbReference>
<accession>A0A1C6S7W7</accession>
<dbReference type="Gene3D" id="1.10.10.10">
    <property type="entry name" value="Winged helix-like DNA-binding domain superfamily/Winged helix DNA-binding domain"/>
    <property type="match status" value="1"/>
</dbReference>
<evidence type="ECO:0000313" key="1">
    <source>
        <dbReference type="EMBL" id="AXH92734.1"/>
    </source>
</evidence>
<proteinExistence type="predicted"/>
<dbReference type="GO" id="GO:0003700">
    <property type="term" value="F:DNA-binding transcription factor activity"/>
    <property type="evidence" value="ECO:0007669"/>
    <property type="project" value="InterPro"/>
</dbReference>
<organism evidence="1 2">
    <name type="scientific">Micromonospora aurantiaca</name>
    <name type="common">nom. illeg.</name>
    <dbReference type="NCBI Taxonomy" id="47850"/>
    <lineage>
        <taxon>Bacteria</taxon>
        <taxon>Bacillati</taxon>
        <taxon>Actinomycetota</taxon>
        <taxon>Actinomycetes</taxon>
        <taxon>Micromonosporales</taxon>
        <taxon>Micromonosporaceae</taxon>
        <taxon>Micromonospora</taxon>
    </lineage>
</organism>
<dbReference type="Gene3D" id="6.10.140.2180">
    <property type="match status" value="1"/>
</dbReference>
<dbReference type="SMART" id="SM00418">
    <property type="entry name" value="HTH_ARSR"/>
    <property type="match status" value="1"/>
</dbReference>
<dbReference type="Proteomes" id="UP000253958">
    <property type="component" value="Chromosome"/>
</dbReference>
<name>A0A1C6S7W7_9ACTN</name>
<evidence type="ECO:0000313" key="2">
    <source>
        <dbReference type="Proteomes" id="UP000253958"/>
    </source>
</evidence>
<dbReference type="SUPFAM" id="SSF46785">
    <property type="entry name" value="Winged helix' DNA-binding domain"/>
    <property type="match status" value="1"/>
</dbReference>
<dbReference type="EMBL" id="CP031263">
    <property type="protein sequence ID" value="AXH92734.1"/>
    <property type="molecule type" value="Genomic_DNA"/>
</dbReference>
<reference evidence="1 2" key="1">
    <citation type="submission" date="2018-07" db="EMBL/GenBank/DDBJ databases">
        <authorList>
            <person name="Ye Y."/>
        </authorList>
    </citation>
    <scope>NUCLEOTIDE SEQUENCE [LARGE SCALE GENOMIC DNA]</scope>
    <source>
        <strain evidence="2">H14(2018)</strain>
    </source>
</reference>
<sequence length="185" mass="20514">MALDTVELLLHPVRLRIVQAFLGGRTLTTTDLRTELSDVPPATLYRQVATLADHGVLHTVGERRARGAVERSYRLNEAAASVDPDEARSMSPQRHRQAFLTFVAGLLADFDGYLDRGDADLARDVAGYRQNAFHATDAETAEFVTRFRDLFAEYAALGPGPGRTRRLLTTVLLPAVDQERPADRR</sequence>
<reference evidence="1 2" key="2">
    <citation type="submission" date="2018-08" db="EMBL/GenBank/DDBJ databases">
        <title>Streptomyces kandeliansis sp. nov., an endophytic bacterium isolated from mangrove plant.</title>
        <authorList>
            <person name="Wang R."/>
        </authorList>
    </citation>
    <scope>NUCLEOTIDE SEQUENCE [LARGE SCALE GENOMIC DNA]</scope>
    <source>
        <strain evidence="2">H14(2018)</strain>
    </source>
</reference>
<dbReference type="AlphaFoldDB" id="A0A1C6S7W7"/>
<dbReference type="RefSeq" id="WP_091327683.1">
    <property type="nucleotide sequence ID" value="NZ_CP031263.1"/>
</dbReference>
<gene>
    <name evidence="1" type="ORF">DVH21_23970</name>
</gene>
<dbReference type="Pfam" id="PF12840">
    <property type="entry name" value="HTH_20"/>
    <property type="match status" value="1"/>
</dbReference>
<dbReference type="InterPro" id="IPR001845">
    <property type="entry name" value="HTH_ArsR_DNA-bd_dom"/>
</dbReference>